<dbReference type="InterPro" id="IPR002213">
    <property type="entry name" value="UDP_glucos_trans"/>
</dbReference>
<proteinExistence type="inferred from homology"/>
<keyword evidence="2" id="KW-0808">Transferase</keyword>
<dbReference type="Gramene" id="OGLUM09G06480.1">
    <property type="protein sequence ID" value="OGLUM09G06480.1"/>
    <property type="gene ID" value="OGLUM09G06480"/>
</dbReference>
<dbReference type="eggNOG" id="KOG1192">
    <property type="taxonomic scope" value="Eukaryota"/>
</dbReference>
<sequence length="999" mass="108819">MAPAHLTSGSHGRLPHVAIFPFMAKGHTIPLIQLANYLRHHRLATVTFFTTPGNAAFVRGGLSSGDDDDDVAAVVELDFPIDAPGIPPGVESAEGLASMAAFVAFTDAVSLLRPQFEASVAAMRPPASFIVADAFLYWVNESAAVLGVPKVSFFGISAFAQVMRELRNRHGLCAVLKPGDVDDDGYPATLAVPEFPHVRVTLEDLMATFGEPSAVRMMMELDGKLGKAIEESHGLIINSFLGLEAPYIRFWNEHVRPRAWPIGPLCLAQPASATADARPSWMEWLDEKAAAGRPVLYIALGTLAAVPEVQLKEVADGLERAKVNFIWAVRPKNIDLGLGFEERIKDRGLVVREWVDQLEILQHETVRGFLSHSGWNSVLESVTASVPLAVWPMIADQPFNARFLVDELKIAIRVSPIDRTMRGLVSSEEISKVVKELMDGEAGAEATKRVVELSALAKEAMDEGGLSWIAVKEMITELCAMKNDVHEKEEANYCKCFSAQHNTNSGSGDSFKRSNGRLPHLAIFPFMAKGHTIPLIQLANYLRHHRLAAVTFFTTPANAAFVRDGLSTCGGAGEDDDDDLAVVELAFPAADGAPGGVESAEGLTSMASFVAFAESTSLLRPRFEASVAAMEHPASFVVADAFLHWTNDSAAMLGLPKVSFLGTSTFAHVMRELIVRQDPFAVLRPRDAVDDDGNGGAPPATTFSMPEFPEVELPVEELMLTFRDSSAFVAMMELDAKMGKSIEESHSLIINTFHGLEAPYIKFWNEHVGPRAWPIGPLYLAQPASAPAATRPSWMEWLDNKAAAGQSVLYIALGTLAVIPEVQLKEVAKGLEGVEVDFIWVVSPKDIDLGPGFEERIKGKGVVVRDWVDQSQILQHKSVRGFLSHCGWNSVLESVTAGVPLAVWPMNFDQPLNARFLVDEMKIAVMVWTSDSLRRGLVTHEEISRVVKELMLGEVGVEAAKNVAKQSTLAKKAVDEGGSSWVALREMINELCTINVYRK</sequence>
<dbReference type="Gene3D" id="3.40.50.2000">
    <property type="entry name" value="Glycogen Phosphorylase B"/>
    <property type="match status" value="4"/>
</dbReference>
<evidence type="ECO:0008006" key="5">
    <source>
        <dbReference type="Google" id="ProtNLM"/>
    </source>
</evidence>
<dbReference type="EnsemblPlants" id="OGLUM09G06480.1">
    <property type="protein sequence ID" value="OGLUM09G06480.1"/>
    <property type="gene ID" value="OGLUM09G06480"/>
</dbReference>
<dbReference type="InterPro" id="IPR035595">
    <property type="entry name" value="UDP_glycos_trans_CS"/>
</dbReference>
<dbReference type="SUPFAM" id="SSF53756">
    <property type="entry name" value="UDP-Glycosyltransferase/glycogen phosphorylase"/>
    <property type="match status" value="2"/>
</dbReference>
<dbReference type="FunFam" id="3.40.50.2000:FF:000107">
    <property type="entry name" value="Glycosyltransferase"/>
    <property type="match status" value="2"/>
</dbReference>
<accession>A0A0E0B1I2</accession>
<dbReference type="PANTHER" id="PTHR48047">
    <property type="entry name" value="GLYCOSYLTRANSFERASE"/>
    <property type="match status" value="1"/>
</dbReference>
<comment type="similarity">
    <text evidence="1">Belongs to the UDP-glycosyltransferase family.</text>
</comment>
<evidence type="ECO:0000313" key="4">
    <source>
        <dbReference type="Proteomes" id="UP000026961"/>
    </source>
</evidence>
<protein>
    <recommendedName>
        <fullName evidence="5">UDP-glycosyltransferases domain-containing protein</fullName>
    </recommendedName>
</protein>
<reference evidence="3" key="2">
    <citation type="submission" date="2018-05" db="EMBL/GenBank/DDBJ databases">
        <title>OgluRS3 (Oryza glumaepatula Reference Sequence Version 3).</title>
        <authorList>
            <person name="Zhang J."/>
            <person name="Kudrna D."/>
            <person name="Lee S."/>
            <person name="Talag J."/>
            <person name="Welchert J."/>
            <person name="Wing R.A."/>
        </authorList>
    </citation>
    <scope>NUCLEOTIDE SEQUENCE [LARGE SCALE GENOMIC DNA]</scope>
</reference>
<dbReference type="FunFam" id="3.40.50.2000:FF:000185">
    <property type="entry name" value="Glycosyltransferase"/>
    <property type="match status" value="2"/>
</dbReference>
<dbReference type="GO" id="GO:0035251">
    <property type="term" value="F:UDP-glucosyltransferase activity"/>
    <property type="evidence" value="ECO:0007669"/>
    <property type="project" value="TreeGrafter"/>
</dbReference>
<organism evidence="3">
    <name type="scientific">Oryza glumipatula</name>
    <dbReference type="NCBI Taxonomy" id="40148"/>
    <lineage>
        <taxon>Eukaryota</taxon>
        <taxon>Viridiplantae</taxon>
        <taxon>Streptophyta</taxon>
        <taxon>Embryophyta</taxon>
        <taxon>Tracheophyta</taxon>
        <taxon>Spermatophyta</taxon>
        <taxon>Magnoliopsida</taxon>
        <taxon>Liliopsida</taxon>
        <taxon>Poales</taxon>
        <taxon>Poaceae</taxon>
        <taxon>BOP clade</taxon>
        <taxon>Oryzoideae</taxon>
        <taxon>Oryzeae</taxon>
        <taxon>Oryzinae</taxon>
        <taxon>Oryza</taxon>
    </lineage>
</organism>
<evidence type="ECO:0000256" key="2">
    <source>
        <dbReference type="ARBA" id="ARBA00022679"/>
    </source>
</evidence>
<dbReference type="AlphaFoldDB" id="A0A0E0B1I2"/>
<dbReference type="Pfam" id="PF00201">
    <property type="entry name" value="UDPGT"/>
    <property type="match status" value="2"/>
</dbReference>
<dbReference type="PROSITE" id="PS00375">
    <property type="entry name" value="UDPGT"/>
    <property type="match status" value="2"/>
</dbReference>
<dbReference type="HOGENOM" id="CLU_316278_0_0_1"/>
<evidence type="ECO:0000313" key="3">
    <source>
        <dbReference type="EnsemblPlants" id="OGLUM09G06480.1"/>
    </source>
</evidence>
<reference evidence="3" key="1">
    <citation type="submission" date="2015-04" db="UniProtKB">
        <authorList>
            <consortium name="EnsemblPlants"/>
        </authorList>
    </citation>
    <scope>IDENTIFICATION</scope>
</reference>
<dbReference type="PANTHER" id="PTHR48047:SF1">
    <property type="entry name" value="GLYCOSYLTRANSFERASE"/>
    <property type="match status" value="1"/>
</dbReference>
<evidence type="ECO:0000256" key="1">
    <source>
        <dbReference type="ARBA" id="ARBA00009995"/>
    </source>
</evidence>
<dbReference type="CDD" id="cd03784">
    <property type="entry name" value="GT1_Gtf-like"/>
    <property type="match status" value="2"/>
</dbReference>
<name>A0A0E0B1I2_9ORYZ</name>
<dbReference type="Proteomes" id="UP000026961">
    <property type="component" value="Chromosome 9"/>
</dbReference>
<keyword evidence="4" id="KW-1185">Reference proteome</keyword>